<dbReference type="GO" id="GO:0005737">
    <property type="term" value="C:cytoplasm"/>
    <property type="evidence" value="ECO:0007669"/>
    <property type="project" value="UniProtKB-SubCell"/>
</dbReference>
<dbReference type="GeneID" id="89227771"/>
<comment type="subcellular location">
    <subcellularLocation>
        <location evidence="1 9">Cytoplasm</location>
    </subcellularLocation>
</comment>
<evidence type="ECO:0000313" key="12">
    <source>
        <dbReference type="Proteomes" id="UP001304970"/>
    </source>
</evidence>
<keyword evidence="5 9" id="KW-0699">rRNA-binding</keyword>
<dbReference type="GO" id="GO:1990904">
    <property type="term" value="C:ribonucleoprotein complex"/>
    <property type="evidence" value="ECO:0007669"/>
    <property type="project" value="UniProtKB-KW"/>
</dbReference>
<gene>
    <name evidence="9" type="primary">rpl7ae</name>
    <name evidence="11" type="ORF">MsAm2_03690</name>
</gene>
<dbReference type="GO" id="GO:0006412">
    <property type="term" value="P:translation"/>
    <property type="evidence" value="ECO:0007669"/>
    <property type="project" value="UniProtKB-UniRule"/>
</dbReference>
<dbReference type="GO" id="GO:0019843">
    <property type="term" value="F:rRNA binding"/>
    <property type="evidence" value="ECO:0007669"/>
    <property type="project" value="UniProtKB-KW"/>
</dbReference>
<keyword evidence="12" id="KW-1185">Reference proteome</keyword>
<evidence type="ECO:0000256" key="2">
    <source>
        <dbReference type="ARBA" id="ARBA00007337"/>
    </source>
</evidence>
<accession>A0AA96VHF8</accession>
<dbReference type="RefSeq" id="WP_338098120.1">
    <property type="nucleotide sequence ID" value="NZ_CP131061.1"/>
</dbReference>
<dbReference type="GO" id="GO:0004526">
    <property type="term" value="F:ribonuclease P activity"/>
    <property type="evidence" value="ECO:0007669"/>
    <property type="project" value="UniProtKB-UniRule"/>
</dbReference>
<dbReference type="AlphaFoldDB" id="A0AA96VHF8"/>
<dbReference type="SUPFAM" id="SSF55315">
    <property type="entry name" value="L30e-like"/>
    <property type="match status" value="1"/>
</dbReference>
<keyword evidence="4 9" id="KW-0819">tRNA processing</keyword>
<dbReference type="GO" id="GO:0001682">
    <property type="term" value="P:tRNA 5'-leader removal"/>
    <property type="evidence" value="ECO:0007669"/>
    <property type="project" value="UniProtKB-UniRule"/>
</dbReference>
<dbReference type="InterPro" id="IPR018492">
    <property type="entry name" value="Ribosomal_eL8/Nhp2"/>
</dbReference>
<evidence type="ECO:0000256" key="4">
    <source>
        <dbReference type="ARBA" id="ARBA00022694"/>
    </source>
</evidence>
<dbReference type="FunFam" id="3.30.1330.30:FF:000020">
    <property type="entry name" value="50S ribosomal protein L7Ae"/>
    <property type="match status" value="1"/>
</dbReference>
<dbReference type="GO" id="GO:0005840">
    <property type="term" value="C:ribosome"/>
    <property type="evidence" value="ECO:0007669"/>
    <property type="project" value="UniProtKB-KW"/>
</dbReference>
<reference evidence="11 12" key="1">
    <citation type="submission" date="2023-07" db="EMBL/GenBank/DDBJ databases">
        <title>Closed genome sequence of Methanosarcinaceae archaeon Am2.</title>
        <authorList>
            <person name="Poehlein A."/>
            <person name="Protasov E."/>
            <person name="Platt K."/>
            <person name="Reeh H."/>
            <person name="Daniel R."/>
            <person name="Brune A."/>
        </authorList>
    </citation>
    <scope>NUCLEOTIDE SEQUENCE [LARGE SCALE GENOMIC DNA]</scope>
    <source>
        <strain evidence="11 12">Am2</strain>
    </source>
</reference>
<evidence type="ECO:0000313" key="11">
    <source>
        <dbReference type="EMBL" id="WNY26597.1"/>
    </source>
</evidence>
<dbReference type="HAMAP" id="MF_00326">
    <property type="entry name" value="Ribosomal_eL8"/>
    <property type="match status" value="1"/>
</dbReference>
<evidence type="ECO:0000259" key="10">
    <source>
        <dbReference type="Pfam" id="PF01248"/>
    </source>
</evidence>
<dbReference type="NCBIfam" id="TIGR03677">
    <property type="entry name" value="eL8_ribo"/>
    <property type="match status" value="1"/>
</dbReference>
<protein>
    <recommendedName>
        <fullName evidence="9">Large ribosomal subunit protein eL8</fullName>
    </recommendedName>
</protein>
<organism evidence="11 12">
    <name type="scientific">Methanolapillus ohkumae</name>
    <dbReference type="NCBI Taxonomy" id="3028298"/>
    <lineage>
        <taxon>Archaea</taxon>
        <taxon>Methanobacteriati</taxon>
        <taxon>Methanobacteriota</taxon>
        <taxon>Stenosarchaea group</taxon>
        <taxon>Methanomicrobia</taxon>
        <taxon>Methanosarcinales</taxon>
        <taxon>Methanosarcinaceae</taxon>
        <taxon>Methanolapillus</taxon>
    </lineage>
</organism>
<dbReference type="InterPro" id="IPR004038">
    <property type="entry name" value="Ribosomal_eL8/eL30/eS12/Gad45"/>
</dbReference>
<name>A0AA96VHF8_9EURY</name>
<comment type="subunit">
    <text evidence="9">Part of the 50S ribosomal subunit. Probably part of the RNase P complex.</text>
</comment>
<dbReference type="InterPro" id="IPR022481">
    <property type="entry name" value="Ribosomal_eL8_arc"/>
</dbReference>
<evidence type="ECO:0000256" key="1">
    <source>
        <dbReference type="ARBA" id="ARBA00004496"/>
    </source>
</evidence>
<dbReference type="EMBL" id="CP131061">
    <property type="protein sequence ID" value="WNY26597.1"/>
    <property type="molecule type" value="Genomic_DNA"/>
</dbReference>
<evidence type="ECO:0000256" key="5">
    <source>
        <dbReference type="ARBA" id="ARBA00022730"/>
    </source>
</evidence>
<dbReference type="GO" id="GO:0003735">
    <property type="term" value="F:structural constituent of ribosome"/>
    <property type="evidence" value="ECO:0007669"/>
    <property type="project" value="InterPro"/>
</dbReference>
<dbReference type="Proteomes" id="UP001304970">
    <property type="component" value="Chromosome"/>
</dbReference>
<dbReference type="PRINTS" id="PR00884">
    <property type="entry name" value="RIBOSOMALHS6"/>
</dbReference>
<evidence type="ECO:0000256" key="9">
    <source>
        <dbReference type="HAMAP-Rule" id="MF_00326"/>
    </source>
</evidence>
<proteinExistence type="inferred from homology"/>
<evidence type="ECO:0000256" key="7">
    <source>
        <dbReference type="ARBA" id="ARBA00022980"/>
    </source>
</evidence>
<evidence type="ECO:0000256" key="3">
    <source>
        <dbReference type="ARBA" id="ARBA00022490"/>
    </source>
</evidence>
<comment type="similarity">
    <text evidence="2 9">Belongs to the eukaryotic ribosomal protein eL8 family.</text>
</comment>
<evidence type="ECO:0000256" key="6">
    <source>
        <dbReference type="ARBA" id="ARBA00022884"/>
    </source>
</evidence>
<evidence type="ECO:0000256" key="8">
    <source>
        <dbReference type="ARBA" id="ARBA00023274"/>
    </source>
</evidence>
<dbReference type="Gene3D" id="3.30.1330.30">
    <property type="match status" value="1"/>
</dbReference>
<keyword evidence="8 9" id="KW-0687">Ribonucleoprotein</keyword>
<dbReference type="PRINTS" id="PR00881">
    <property type="entry name" value="L7ARS6FAMILY"/>
</dbReference>
<sequence length="121" mass="12608">MAKFATFEAPEELQKIALEAVETARDSGKIKKGTNEATKTIERGTAKLVVIAENVEPAEIIAHLGPLCEEKGAAYIFIKEQKELGAACGLSVGCAAVAIVDAGKAADLVNDVAQKVAALKN</sequence>
<dbReference type="Pfam" id="PF01248">
    <property type="entry name" value="Ribosomal_L7Ae"/>
    <property type="match status" value="1"/>
</dbReference>
<keyword evidence="7 9" id="KW-0689">Ribosomal protein</keyword>
<keyword evidence="3 9" id="KW-0963">Cytoplasm</keyword>
<keyword evidence="6 9" id="KW-0694">RNA-binding</keyword>
<feature type="domain" description="Ribosomal protein eL8/eL30/eS12/Gadd45" evidence="10">
    <location>
        <begin position="19"/>
        <end position="108"/>
    </location>
</feature>
<comment type="function">
    <text evidence="9">Multifunctional RNA-binding protein that recognizes the K-turn motif in ribosomal RNA, the RNA component of RNase P, box H/ACA, box C/D and box C'/D' sRNAs.</text>
</comment>
<dbReference type="InterPro" id="IPR029064">
    <property type="entry name" value="Ribosomal_eL30-like_sf"/>
</dbReference>